<name>K0PCP9_9HYPH</name>
<dbReference type="eggNOG" id="ENOG5031IWI">
    <property type="taxonomic scope" value="Bacteria"/>
</dbReference>
<accession>K0PCP9</accession>
<dbReference type="EMBL" id="CANI01000004">
    <property type="protein sequence ID" value="CCM74366.1"/>
    <property type="molecule type" value="Genomic_DNA"/>
</dbReference>
<keyword evidence="2" id="KW-1185">Reference proteome</keyword>
<evidence type="ECO:0000313" key="1">
    <source>
        <dbReference type="EMBL" id="CCM74366.1"/>
    </source>
</evidence>
<dbReference type="HOGENOM" id="CLU_1271440_0_0_5"/>
<sequence length="217" mass="24112">MVGGDKAAYITVAILFVFSVLSTRLDDITDLKFGATGVAAALNRKLEQAQATVDQLQRVAELFGQLSVQQISGSNRWGGMSVKDKREAIAKIEDSLKAISMPAEKIRSVLAVQVPYDNFDYFHWASNPILSSGDTAVQDVRGPFFERYGEKGIADGFPPIEEFEGFLLANGWMKGEIAERVRDWKHYVKTGQHRRLAEWESRHDSGMSGLSLEDALQ</sequence>
<evidence type="ECO:0000313" key="2">
    <source>
        <dbReference type="Proteomes" id="UP000009319"/>
    </source>
</evidence>
<organism evidence="1 2">
    <name type="scientific">Rhizobium mesoamericanum STM3625</name>
    <dbReference type="NCBI Taxonomy" id="1211777"/>
    <lineage>
        <taxon>Bacteria</taxon>
        <taxon>Pseudomonadati</taxon>
        <taxon>Pseudomonadota</taxon>
        <taxon>Alphaproteobacteria</taxon>
        <taxon>Hyphomicrobiales</taxon>
        <taxon>Rhizobiaceae</taxon>
        <taxon>Rhizobium/Agrobacterium group</taxon>
        <taxon>Rhizobium</taxon>
    </lineage>
</organism>
<protein>
    <submittedName>
        <fullName evidence="1">Uncharacterized protein</fullName>
    </submittedName>
</protein>
<gene>
    <name evidence="1" type="ORF">BN77_1490</name>
</gene>
<dbReference type="Proteomes" id="UP000009319">
    <property type="component" value="Unassembled WGS sequence"/>
</dbReference>
<comment type="caution">
    <text evidence="1">The sequence shown here is derived from an EMBL/GenBank/DDBJ whole genome shotgun (WGS) entry which is preliminary data.</text>
</comment>
<reference evidence="1 2" key="1">
    <citation type="journal article" date="2013" name="Genome Announc.">
        <title>Draft Genome Sequence of Rhizobium mesoamericanum STM3625, a Nitrogen-Fixing Symbiont of Mimosa pudica Isolated in French Guiana (South America).</title>
        <authorList>
            <person name="Moulin L."/>
            <person name="Mornico D."/>
            <person name="Melkonian R."/>
            <person name="Klonowska A."/>
        </authorList>
    </citation>
    <scope>NUCLEOTIDE SEQUENCE [LARGE SCALE GENOMIC DNA]</scope>
    <source>
        <strain evidence="1 2">STM3625</strain>
    </source>
</reference>
<proteinExistence type="predicted"/>
<dbReference type="AlphaFoldDB" id="K0PCP9"/>